<evidence type="ECO:0000256" key="7">
    <source>
        <dbReference type="SAM" id="MobiDB-lite"/>
    </source>
</evidence>
<keyword evidence="3" id="KW-0963">Cytoplasm</keyword>
<feature type="compositionally biased region" description="Pro residues" evidence="7">
    <location>
        <begin position="382"/>
        <end position="398"/>
    </location>
</feature>
<proteinExistence type="predicted"/>
<feature type="coiled-coil region" evidence="6">
    <location>
        <begin position="1044"/>
        <end position="1204"/>
    </location>
</feature>
<feature type="compositionally biased region" description="Basic and acidic residues" evidence="7">
    <location>
        <begin position="415"/>
        <end position="424"/>
    </location>
</feature>
<comment type="caution">
    <text evidence="8">The sequence shown here is derived from an EMBL/GenBank/DDBJ whole genome shotgun (WGS) entry which is preliminary data.</text>
</comment>
<keyword evidence="4" id="KW-0677">Repeat</keyword>
<feature type="compositionally biased region" description="Polar residues" evidence="7">
    <location>
        <begin position="337"/>
        <end position="349"/>
    </location>
</feature>
<accession>A0A8H7U715</accession>
<feature type="compositionally biased region" description="Basic and acidic residues" evidence="7">
    <location>
        <begin position="734"/>
        <end position="747"/>
    </location>
</feature>
<dbReference type="OrthoDB" id="45365at2759"/>
<feature type="compositionally biased region" description="Polar residues" evidence="7">
    <location>
        <begin position="428"/>
        <end position="442"/>
    </location>
</feature>
<evidence type="ECO:0000256" key="2">
    <source>
        <dbReference type="ARBA" id="ARBA00022441"/>
    </source>
</evidence>
<feature type="region of interest" description="Disordered" evidence="7">
    <location>
        <begin position="333"/>
        <end position="567"/>
    </location>
</feature>
<evidence type="ECO:0000256" key="4">
    <source>
        <dbReference type="ARBA" id="ARBA00022737"/>
    </source>
</evidence>
<dbReference type="SMART" id="SM00612">
    <property type="entry name" value="Kelch"/>
    <property type="match status" value="2"/>
</dbReference>
<dbReference type="Proteomes" id="UP000654370">
    <property type="component" value="Unassembled WGS sequence"/>
</dbReference>
<dbReference type="AlphaFoldDB" id="A0A8H7U715"/>
<evidence type="ECO:0000256" key="5">
    <source>
        <dbReference type="ARBA" id="ARBA00023054"/>
    </source>
</evidence>
<feature type="region of interest" description="Disordered" evidence="7">
    <location>
        <begin position="1"/>
        <end position="24"/>
    </location>
</feature>
<dbReference type="Gene3D" id="2.120.10.80">
    <property type="entry name" value="Kelch-type beta propeller"/>
    <property type="match status" value="2"/>
</dbReference>
<dbReference type="InterPro" id="IPR011043">
    <property type="entry name" value="Gal_Oxase/kelch_b-propeller"/>
</dbReference>
<dbReference type="InterPro" id="IPR015915">
    <property type="entry name" value="Kelch-typ_b-propeller"/>
</dbReference>
<evidence type="ECO:0000256" key="1">
    <source>
        <dbReference type="ARBA" id="ARBA00004496"/>
    </source>
</evidence>
<evidence type="ECO:0000256" key="3">
    <source>
        <dbReference type="ARBA" id="ARBA00022490"/>
    </source>
</evidence>
<sequence length="1253" mass="140127">MSLFSKLSGKGSQTASPDKQSYPWSQRKLTGASCLPRVAHAAAQHNDRVLCLFGGVTKGTPKKDMYLIDPVNLSASAVNPSGDAPSARCYHSIVSVGNQLVVFGGQLKSPADHGDNTVYTLNLQSRQWTKSQSDSTDPMPRQSHAAAVSGNQMFIHGGHTVSGKMLGDLLIFHIGAGWEYVTYKNEGPSPRSGHSAVIVDNFLYIFGGSDGQQFLNDIWSFDLSSQLWTNIAAQGYIPSPREGAAVAYADGAIYLFGGRASDGQALGDLCAYRIYNQRWYMFQNMGPAPTPRYGHSLTAIKEKIYVFGGLLPPKAEDPSLVHVLDTSRIKYPPDALVSSNSAATTSKSPEMQHMQVRRSYQELAEKSPPSPRSYPNRTPGSPHNPSPPHGQPPSPQYPPSNFNSPPHPSMQRVSHFPDENEQLRRIPSSRTPLRDNSLTMRNETAARPTRSASLRHPASQNTLSHSVSSGSIRSNMEQRQVRPADASQMEYDMPEKIVDREEMTHPPQSPPTPLPSGQTTPSPVSGIRQVPLSKKPSAQHLASHNLYNGHQDNVSPMHEASSNTAQDERAELIREIKGRDAIIADMKSKEQWWRTEVSLARKLRVSSPTQDEKLNFSEADVANGLFNVGKLNDDQANVFEELVKCKMEIKKFRAIIGQTGHQESKTVMEADKMRLAALQEAAYFKSKYMALQSGQTDDASQKLEDDRMQQLEARLAAALANIESKQRDLDRIHKQAGHDQAARRLAQERAQQAQQDAVTAQQAQSRALEENTELHARASTAESQARDYAARMAELSNRLAEALATTKTSGSLSEAKLQVTKLEAANLKARGEIAMLQQQLASNMDEIANLTDLTTNQQSDLTEYERKLEDAEVKLSMLKHAMKSKGFEIQHTDFDEDSTANHVAKLEAGLAAAHRQCDAMVESERLANEKAQAAIAEAENYRQMLEKMTEERGQYNESDSQISPAQLQAKIQQLERDLEENKSNHHSSSQQLEEWKTKAADAEDELELVMQTVHHLKKINADLDDDLKAVRSDQSNESSAAEQRQAWLDEKALLESQLVDLKEKLAGLENTALDSMSRAEELRNDVKNLEDDREMLIADRQKYKTRYAEHKKEARRHIQDLTEEVDRLTEALEHTNTELDEAHLMNQKLKKDLESLKQQGSSSHGWEEERARFEDEIAHKERLVHNLQLERQTLHQQYQDSQHKIELLLEQMDDSHNVHNETRHDIKSADDDFGFDPQRNQKQNAFVEHVATA</sequence>
<feature type="compositionally biased region" description="Polar residues" evidence="7">
    <location>
        <begin position="458"/>
        <end position="478"/>
    </location>
</feature>
<feature type="region of interest" description="Disordered" evidence="7">
    <location>
        <begin position="734"/>
        <end position="782"/>
    </location>
</feature>
<dbReference type="InterPro" id="IPR006652">
    <property type="entry name" value="Kelch_1"/>
</dbReference>
<keyword evidence="9" id="KW-1185">Reference proteome</keyword>
<feature type="region of interest" description="Disordered" evidence="7">
    <location>
        <begin position="978"/>
        <end position="997"/>
    </location>
</feature>
<comment type="subcellular location">
    <subcellularLocation>
        <location evidence="1">Cytoplasm</location>
    </subcellularLocation>
</comment>
<gene>
    <name evidence="8" type="ORF">INT43_000093</name>
</gene>
<feature type="compositionally biased region" description="Basic and acidic residues" evidence="7">
    <location>
        <begin position="493"/>
        <end position="504"/>
    </location>
</feature>
<dbReference type="PANTHER" id="PTHR46093">
    <property type="entry name" value="ACYL-COA-BINDING DOMAIN-CONTAINING PROTEIN 5"/>
    <property type="match status" value="1"/>
</dbReference>
<reference evidence="8" key="1">
    <citation type="submission" date="2020-12" db="EMBL/GenBank/DDBJ databases">
        <title>Metabolic potential, ecology and presence of endohyphal bacteria is reflected in genomic diversity of Mucoromycotina.</title>
        <authorList>
            <person name="Muszewska A."/>
            <person name="Okrasinska A."/>
            <person name="Steczkiewicz K."/>
            <person name="Drgas O."/>
            <person name="Orlowska M."/>
            <person name="Perlinska-Lenart U."/>
            <person name="Aleksandrzak-Piekarczyk T."/>
            <person name="Szatraj K."/>
            <person name="Zielenkiewicz U."/>
            <person name="Pilsyk S."/>
            <person name="Malc E."/>
            <person name="Mieczkowski P."/>
            <person name="Kruszewska J.S."/>
            <person name="Biernat P."/>
            <person name="Pawlowska J."/>
        </authorList>
    </citation>
    <scope>NUCLEOTIDE SEQUENCE</scope>
    <source>
        <strain evidence="8">WA0000067209</strain>
    </source>
</reference>
<protein>
    <submittedName>
        <fullName evidence="8">Uncharacterized protein</fullName>
    </submittedName>
</protein>
<feature type="compositionally biased region" description="Low complexity" evidence="7">
    <location>
        <begin position="748"/>
        <end position="764"/>
    </location>
</feature>
<feature type="compositionally biased region" description="Polar residues" evidence="7">
    <location>
        <begin position="540"/>
        <end position="565"/>
    </location>
</feature>
<dbReference type="PANTHER" id="PTHR46093:SF18">
    <property type="entry name" value="FIBRONECTIN TYPE-III DOMAIN-CONTAINING PROTEIN"/>
    <property type="match status" value="1"/>
</dbReference>
<keyword evidence="5 6" id="KW-0175">Coiled coil</keyword>
<keyword evidence="2" id="KW-0880">Kelch repeat</keyword>
<evidence type="ECO:0000313" key="8">
    <source>
        <dbReference type="EMBL" id="KAG2172746.1"/>
    </source>
</evidence>
<dbReference type="Gene3D" id="1.10.287.1490">
    <property type="match status" value="1"/>
</dbReference>
<evidence type="ECO:0000313" key="9">
    <source>
        <dbReference type="Proteomes" id="UP000654370"/>
    </source>
</evidence>
<dbReference type="SUPFAM" id="SSF50965">
    <property type="entry name" value="Galactose oxidase, central domain"/>
    <property type="match status" value="1"/>
</dbReference>
<dbReference type="FunFam" id="2.120.10.80:FF:000049">
    <property type="entry name" value="Cell polarity protein (Tea1)"/>
    <property type="match status" value="1"/>
</dbReference>
<feature type="compositionally biased region" description="Basic and acidic residues" evidence="7">
    <location>
        <begin position="767"/>
        <end position="776"/>
    </location>
</feature>
<dbReference type="Pfam" id="PF24681">
    <property type="entry name" value="Kelch_KLHDC2_KLHL20_DRC7"/>
    <property type="match status" value="1"/>
</dbReference>
<dbReference type="EMBL" id="JAEPQZ010000016">
    <property type="protein sequence ID" value="KAG2172746.1"/>
    <property type="molecule type" value="Genomic_DNA"/>
</dbReference>
<evidence type="ECO:0000256" key="6">
    <source>
        <dbReference type="SAM" id="Coils"/>
    </source>
</evidence>
<feature type="compositionally biased region" description="Polar residues" evidence="7">
    <location>
        <begin position="10"/>
        <end position="24"/>
    </location>
</feature>
<name>A0A8H7U715_MORIS</name>
<organism evidence="8 9">
    <name type="scientific">Mortierella isabellina</name>
    <name type="common">Filamentous fungus</name>
    <name type="synonym">Umbelopsis isabellina</name>
    <dbReference type="NCBI Taxonomy" id="91625"/>
    <lineage>
        <taxon>Eukaryota</taxon>
        <taxon>Fungi</taxon>
        <taxon>Fungi incertae sedis</taxon>
        <taxon>Mucoromycota</taxon>
        <taxon>Mucoromycotina</taxon>
        <taxon>Umbelopsidomycetes</taxon>
        <taxon>Umbelopsidales</taxon>
        <taxon>Umbelopsidaceae</taxon>
        <taxon>Umbelopsis</taxon>
    </lineage>
</organism>
<dbReference type="GO" id="GO:0005737">
    <property type="term" value="C:cytoplasm"/>
    <property type="evidence" value="ECO:0007669"/>
    <property type="project" value="UniProtKB-SubCell"/>
</dbReference>